<name>A0A0E4A0B2_9BACT</name>
<dbReference type="InterPro" id="IPR029069">
    <property type="entry name" value="HotDog_dom_sf"/>
</dbReference>
<proteinExistence type="predicted"/>
<evidence type="ECO:0000313" key="3">
    <source>
        <dbReference type="Proteomes" id="UP000033054"/>
    </source>
</evidence>
<dbReference type="RefSeq" id="WP_046578516.1">
    <property type="nucleotide sequence ID" value="NZ_CP010429.1"/>
</dbReference>
<dbReference type="InterPro" id="IPR039375">
    <property type="entry name" value="NodN-like"/>
</dbReference>
<evidence type="ECO:0000259" key="1">
    <source>
        <dbReference type="Pfam" id="PF01575"/>
    </source>
</evidence>
<dbReference type="OrthoDB" id="9801735at2"/>
<dbReference type="Proteomes" id="UP000033054">
    <property type="component" value="Chromosome"/>
</dbReference>
<dbReference type="InterPro" id="IPR002539">
    <property type="entry name" value="MaoC-like_dom"/>
</dbReference>
<dbReference type="Pfam" id="PF01575">
    <property type="entry name" value="MaoC_dehydratas"/>
    <property type="match status" value="1"/>
</dbReference>
<dbReference type="KEGG" id="srd:SD10_27445"/>
<dbReference type="PANTHER" id="PTHR42993">
    <property type="entry name" value="MAOC-LIKE DEHYDRATASE DOMAIN-CONTAINING PROTEIN"/>
    <property type="match status" value="1"/>
</dbReference>
<evidence type="ECO:0000313" key="2">
    <source>
        <dbReference type="EMBL" id="AKD58084.1"/>
    </source>
</evidence>
<protein>
    <submittedName>
        <fullName evidence="2">Dehydratase</fullName>
    </submittedName>
</protein>
<dbReference type="EMBL" id="CP010429">
    <property type="protein sequence ID" value="AKD58084.1"/>
    <property type="molecule type" value="Genomic_DNA"/>
</dbReference>
<gene>
    <name evidence="2" type="ORF">SD10_27445</name>
</gene>
<dbReference type="PANTHER" id="PTHR42993:SF1">
    <property type="entry name" value="MAOC-LIKE DEHYDRATASE DOMAIN-CONTAINING PROTEIN"/>
    <property type="match status" value="1"/>
</dbReference>
<dbReference type="Gene3D" id="3.10.129.10">
    <property type="entry name" value="Hotdog Thioesterase"/>
    <property type="match status" value="1"/>
</dbReference>
<dbReference type="AlphaFoldDB" id="A0A0E4A0B2"/>
<sequence length="152" mass="16869">MAITFTNLSHFAAHAGQSLGETDYLTITQEMVNLFAEATGDHQWIHTDQDRAMRESPYKSTIAHGFLTLSLAPKLLAELYRVESVKMGINYGANKIRFTNAVPVGSRLRMAAQLQQVESQPAGVRATIRCTFYLKDVDKPACIAELVILLLD</sequence>
<dbReference type="HOGENOM" id="CLU_108911_0_0_10"/>
<dbReference type="PATRIC" id="fig|1379870.5.peg.5914"/>
<dbReference type="STRING" id="1379870.SD10_27445"/>
<dbReference type="SUPFAM" id="SSF54637">
    <property type="entry name" value="Thioesterase/thiol ester dehydrase-isomerase"/>
    <property type="match status" value="1"/>
</dbReference>
<keyword evidence="3" id="KW-1185">Reference proteome</keyword>
<accession>A0A0E4A0B2</accession>
<reference evidence="2 3" key="1">
    <citation type="journal article" date="2014" name="Curr. Microbiol.">
        <title>Spirosoma radiotolerans sp. nov., a gamma-radiation-resistant bacterium isolated from gamma ray-irradiated soil.</title>
        <authorList>
            <person name="Lee J.J."/>
            <person name="Srinivasan S."/>
            <person name="Lim S."/>
            <person name="Joe M."/>
            <person name="Im S."/>
            <person name="Bae S.I."/>
            <person name="Park K.R."/>
            <person name="Han J.H."/>
            <person name="Park S.H."/>
            <person name="Joo B.M."/>
            <person name="Park S.J."/>
            <person name="Kim M.K."/>
        </authorList>
    </citation>
    <scope>NUCLEOTIDE SEQUENCE [LARGE SCALE GENOMIC DNA]</scope>
    <source>
        <strain evidence="2 3">DG5A</strain>
    </source>
</reference>
<dbReference type="CDD" id="cd03450">
    <property type="entry name" value="NodN"/>
    <property type="match status" value="1"/>
</dbReference>
<feature type="domain" description="MaoC-like" evidence="1">
    <location>
        <begin position="12"/>
        <end position="118"/>
    </location>
</feature>
<organism evidence="2 3">
    <name type="scientific">Spirosoma radiotolerans</name>
    <dbReference type="NCBI Taxonomy" id="1379870"/>
    <lineage>
        <taxon>Bacteria</taxon>
        <taxon>Pseudomonadati</taxon>
        <taxon>Bacteroidota</taxon>
        <taxon>Cytophagia</taxon>
        <taxon>Cytophagales</taxon>
        <taxon>Cytophagaceae</taxon>
        <taxon>Spirosoma</taxon>
    </lineage>
</organism>